<accession>G9NIU2</accession>
<dbReference type="HOGENOM" id="CLU_003953_2_0_1"/>
<dbReference type="eggNOG" id="ENOG502SNM0">
    <property type="taxonomic scope" value="Eukaryota"/>
</dbReference>
<comment type="caution">
    <text evidence="2">The sequence shown here is derived from an EMBL/GenBank/DDBJ whole genome shotgun (WGS) entry which is preliminary data.</text>
</comment>
<dbReference type="STRING" id="452589.G9NIU2"/>
<evidence type="ECO:0000313" key="2">
    <source>
        <dbReference type="EMBL" id="EHK49702.1"/>
    </source>
</evidence>
<dbReference type="InterPro" id="IPR010730">
    <property type="entry name" value="HET"/>
</dbReference>
<evidence type="ECO:0000259" key="1">
    <source>
        <dbReference type="Pfam" id="PF06985"/>
    </source>
</evidence>
<protein>
    <recommendedName>
        <fullName evidence="1">Heterokaryon incompatibility domain-containing protein</fullName>
    </recommendedName>
</protein>
<dbReference type="PANTHER" id="PTHR33112">
    <property type="entry name" value="DOMAIN PROTEIN, PUTATIVE-RELATED"/>
    <property type="match status" value="1"/>
</dbReference>
<dbReference type="OrthoDB" id="5135333at2759"/>
<dbReference type="PANTHER" id="PTHR33112:SF12">
    <property type="entry name" value="HETEROKARYON INCOMPATIBILITY DOMAIN-CONTAINING PROTEIN"/>
    <property type="match status" value="1"/>
</dbReference>
<gene>
    <name evidence="2" type="ORF">TRIATDRAFT_270860</name>
</gene>
<dbReference type="OMA" id="WSWISHH"/>
<keyword evidence="3" id="KW-1185">Reference proteome</keyword>
<reference evidence="2 3" key="1">
    <citation type="journal article" date="2011" name="Genome Biol.">
        <title>Comparative genome sequence analysis underscores mycoparasitism as the ancestral life style of Trichoderma.</title>
        <authorList>
            <person name="Kubicek C.P."/>
            <person name="Herrera-Estrella A."/>
            <person name="Seidl-Seiboth V."/>
            <person name="Martinez D.A."/>
            <person name="Druzhinina I.S."/>
            <person name="Thon M."/>
            <person name="Zeilinger S."/>
            <person name="Casas-Flores S."/>
            <person name="Horwitz B.A."/>
            <person name="Mukherjee P.K."/>
            <person name="Mukherjee M."/>
            <person name="Kredics L."/>
            <person name="Alcaraz L.D."/>
            <person name="Aerts A."/>
            <person name="Antal Z."/>
            <person name="Atanasova L."/>
            <person name="Cervantes-Badillo M.G."/>
            <person name="Challacombe J."/>
            <person name="Chertkov O."/>
            <person name="McCluskey K."/>
            <person name="Coulpier F."/>
            <person name="Deshpande N."/>
            <person name="von Doehren H."/>
            <person name="Ebbole D.J."/>
            <person name="Esquivel-Naranjo E.U."/>
            <person name="Fekete E."/>
            <person name="Flipphi M."/>
            <person name="Glaser F."/>
            <person name="Gomez-Rodriguez E.Y."/>
            <person name="Gruber S."/>
            <person name="Han C."/>
            <person name="Henrissat B."/>
            <person name="Hermosa R."/>
            <person name="Hernandez-Onate M."/>
            <person name="Karaffa L."/>
            <person name="Kosti I."/>
            <person name="Le Crom S."/>
            <person name="Lindquist E."/>
            <person name="Lucas S."/>
            <person name="Luebeck M."/>
            <person name="Luebeck P.S."/>
            <person name="Margeot A."/>
            <person name="Metz B."/>
            <person name="Misra M."/>
            <person name="Nevalainen H."/>
            <person name="Omann M."/>
            <person name="Packer N."/>
            <person name="Perrone G."/>
            <person name="Uresti-Rivera E.E."/>
            <person name="Salamov A."/>
            <person name="Schmoll M."/>
            <person name="Seiboth B."/>
            <person name="Shapiro H."/>
            <person name="Sukno S."/>
            <person name="Tamayo-Ramos J.A."/>
            <person name="Tisch D."/>
            <person name="Wiest A."/>
            <person name="Wilkinson H.H."/>
            <person name="Zhang M."/>
            <person name="Coutinho P.M."/>
            <person name="Kenerley C.M."/>
            <person name="Monte E."/>
            <person name="Baker S.E."/>
            <person name="Grigoriev I.V."/>
        </authorList>
    </citation>
    <scope>NUCLEOTIDE SEQUENCE [LARGE SCALE GENOMIC DNA]</scope>
    <source>
        <strain evidence="3">ATCC 20476 / IMI 206040</strain>
    </source>
</reference>
<name>G9NIU2_HYPAI</name>
<dbReference type="Proteomes" id="UP000005426">
    <property type="component" value="Unassembled WGS sequence"/>
</dbReference>
<feature type="domain" description="Heterokaryon incompatibility" evidence="1">
    <location>
        <begin position="253"/>
        <end position="414"/>
    </location>
</feature>
<evidence type="ECO:0000313" key="3">
    <source>
        <dbReference type="Proteomes" id="UP000005426"/>
    </source>
</evidence>
<dbReference type="Pfam" id="PF06985">
    <property type="entry name" value="HET"/>
    <property type="match status" value="1"/>
</dbReference>
<proteinExistence type="predicted"/>
<dbReference type="EMBL" id="ABDG02000016">
    <property type="protein sequence ID" value="EHK49702.1"/>
    <property type="molecule type" value="Genomic_DNA"/>
</dbReference>
<sequence length="806" mass="92740">MFLRIFETMSNVNFIPFDYNDEVSWHLRLSSVRTPTRRLPLPEPARLRAGSSVNGGYCVNCQTVGNFVSNQPLLNKIPRPKVSSGSDSYAKQYDKIHDTIRLGNLADLETNQDCICCQSIISALREQDEVTQAQLHDWEAELCWNGVIFCCILHRLNNNSVEALHLRQANVASDREYRHPKLVSFWKYNRLMDANKIDTSVIQKWIETCDRIHEPEAQSVAPLLSASELPWLYLIDLEKQCLVKVDTAQSPRYVTLSYVWGGVDMLKTTVNNLEQMLQPGALLDSQEMKRPKLAQTIVDAMDLARTLGCPFFWTDCICIVQDAEDERTMFLNGMGSIYANAYFTIVAGEGKDGNHGIPGIGRCSKPRNTLCSKIRFPGHSLFLTPRTDKATALKSPAVYCTDKEWSTRGWTLQESYLSRRLLVFTSVVSFHCQKHTSVEWELATHGEGRFPINRTSFACNVPNWPNINHFITVAEEYSQKRLSFDDDMLHAFAGITTVLKPAFHSGFHYGLPEVFFDASLLWESDWRRPDPPQLRKTQKLSLPSWSWVRMKGSISTSNWRLFAKDFYKETSSSRRFHELKPRVKWWKTGSKGEALELIEYQHFNDHASMPPGWNRLRGRFLESYRHPLSPRTRYSYPFPFPDSAEANSPDIQYGPILHFNAKRGWLLKSNKLEQDNGNKKIYGVFNLCVGDGTWAGILIDDRLDQSFTQRSDEKCEVIAIAEGRIFCIRNYIDWPELAMPLQAPFLGRPRPKLHGTFTNLDDFCYEFYFILWIGWIDGIAYRRGIGRVFKSIWESMDLEEIQVDLG</sequence>
<dbReference type="AlphaFoldDB" id="G9NIU2"/>
<organism evidence="2 3">
    <name type="scientific">Hypocrea atroviridis (strain ATCC 20476 / IMI 206040)</name>
    <name type="common">Trichoderma atroviride</name>
    <dbReference type="NCBI Taxonomy" id="452589"/>
    <lineage>
        <taxon>Eukaryota</taxon>
        <taxon>Fungi</taxon>
        <taxon>Dikarya</taxon>
        <taxon>Ascomycota</taxon>
        <taxon>Pezizomycotina</taxon>
        <taxon>Sordariomycetes</taxon>
        <taxon>Hypocreomycetidae</taxon>
        <taxon>Hypocreales</taxon>
        <taxon>Hypocreaceae</taxon>
        <taxon>Trichoderma</taxon>
    </lineage>
</organism>